<dbReference type="RefSeq" id="WP_138320655.1">
    <property type="nucleotide sequence ID" value="NZ_VCBC01000014.1"/>
</dbReference>
<accession>A0A5R9IGV5</accession>
<gene>
    <name evidence="2" type="ORF">FE810_13775</name>
</gene>
<organism evidence="2 3">
    <name type="scientific">Thalassotalea litorea</name>
    <dbReference type="NCBI Taxonomy" id="2020715"/>
    <lineage>
        <taxon>Bacteria</taxon>
        <taxon>Pseudomonadati</taxon>
        <taxon>Pseudomonadota</taxon>
        <taxon>Gammaproteobacteria</taxon>
        <taxon>Alteromonadales</taxon>
        <taxon>Colwelliaceae</taxon>
        <taxon>Thalassotalea</taxon>
    </lineage>
</organism>
<feature type="transmembrane region" description="Helical" evidence="1">
    <location>
        <begin position="35"/>
        <end position="52"/>
    </location>
</feature>
<keyword evidence="1" id="KW-1133">Transmembrane helix</keyword>
<dbReference type="EMBL" id="VCBC01000014">
    <property type="protein sequence ID" value="TLU61880.1"/>
    <property type="molecule type" value="Genomic_DNA"/>
</dbReference>
<reference evidence="2 3" key="1">
    <citation type="submission" date="2019-05" db="EMBL/GenBank/DDBJ databases">
        <title>Genome sequences of Thalassotalea litorea 1K03283.</title>
        <authorList>
            <person name="Zhang D."/>
        </authorList>
    </citation>
    <scope>NUCLEOTIDE SEQUENCE [LARGE SCALE GENOMIC DNA]</scope>
    <source>
        <strain evidence="2 3">MCCC 1K03283</strain>
    </source>
</reference>
<keyword evidence="1" id="KW-0812">Transmembrane</keyword>
<dbReference type="AlphaFoldDB" id="A0A5R9IGV5"/>
<evidence type="ECO:0000313" key="2">
    <source>
        <dbReference type="EMBL" id="TLU61880.1"/>
    </source>
</evidence>
<protein>
    <submittedName>
        <fullName evidence="2">Uncharacterized protein</fullName>
    </submittedName>
</protein>
<dbReference type="Proteomes" id="UP000307790">
    <property type="component" value="Unassembled WGS sequence"/>
</dbReference>
<feature type="transmembrane region" description="Helical" evidence="1">
    <location>
        <begin position="94"/>
        <end position="115"/>
    </location>
</feature>
<keyword evidence="1" id="KW-0472">Membrane</keyword>
<name>A0A5R9IGV5_9GAMM</name>
<evidence type="ECO:0000256" key="1">
    <source>
        <dbReference type="SAM" id="Phobius"/>
    </source>
</evidence>
<keyword evidence="3" id="KW-1185">Reference proteome</keyword>
<evidence type="ECO:0000313" key="3">
    <source>
        <dbReference type="Proteomes" id="UP000307790"/>
    </source>
</evidence>
<comment type="caution">
    <text evidence="2">The sequence shown here is derived from an EMBL/GenBank/DDBJ whole genome shotgun (WGS) entry which is preliminary data.</text>
</comment>
<sequence length="118" mass="12980">MVAKLMLCSSILTLTTLVLLRFFNPDLVVFQPLGYVLNFSWSLLLFLGLAQLKGIINSSVSPGGAIAVISALLTTCITDYLFGLGWLAKAKSDPVLIVFFTIVALLMLVSWYKVFFKN</sequence>
<proteinExistence type="predicted"/>
<feature type="transmembrane region" description="Helical" evidence="1">
    <location>
        <begin position="64"/>
        <end position="88"/>
    </location>
</feature>